<dbReference type="InterPro" id="IPR032675">
    <property type="entry name" value="LRR_dom_sf"/>
</dbReference>
<dbReference type="GO" id="GO:0031146">
    <property type="term" value="P:SCF-dependent proteasomal ubiquitin-dependent protein catabolic process"/>
    <property type="evidence" value="ECO:0007669"/>
    <property type="project" value="InterPro"/>
</dbReference>
<dbReference type="Gene3D" id="3.80.10.10">
    <property type="entry name" value="Ribonuclease Inhibitor"/>
    <property type="match status" value="1"/>
</dbReference>
<dbReference type="GO" id="GO:0019005">
    <property type="term" value="C:SCF ubiquitin ligase complex"/>
    <property type="evidence" value="ECO:0007669"/>
    <property type="project" value="TreeGrafter"/>
</dbReference>
<dbReference type="SUPFAM" id="SSF52047">
    <property type="entry name" value="RNI-like"/>
    <property type="match status" value="1"/>
</dbReference>
<feature type="compositionally biased region" description="Basic residues" evidence="1">
    <location>
        <begin position="8"/>
        <end position="22"/>
    </location>
</feature>
<dbReference type="EMBL" id="PZQS01000013">
    <property type="protein sequence ID" value="PVD19995.1"/>
    <property type="molecule type" value="Genomic_DNA"/>
</dbReference>
<dbReference type="InterPro" id="IPR039588">
    <property type="entry name" value="FBXO4"/>
</dbReference>
<dbReference type="PROSITE" id="PS50181">
    <property type="entry name" value="FBOX"/>
    <property type="match status" value="1"/>
</dbReference>
<dbReference type="Proteomes" id="UP000245119">
    <property type="component" value="Linkage Group LG13"/>
</dbReference>
<evidence type="ECO:0000256" key="1">
    <source>
        <dbReference type="SAM" id="MobiDB-lite"/>
    </source>
</evidence>
<name>A0A2T7NFR3_POMCA</name>
<dbReference type="Pfam" id="PF12937">
    <property type="entry name" value="F-box-like"/>
    <property type="match status" value="1"/>
</dbReference>
<protein>
    <recommendedName>
        <fullName evidence="2">F-box domain-containing protein</fullName>
    </recommendedName>
</protein>
<sequence length="427" mass="49704">MPGGPKGKLGRKTKKRSSKKRSSSQQLVQSAGGARHQPDRYHCTSFSLVSNLASKHQEEDDGISRMSWCSADGEKDEVESFPFVQLPVMCKLKIFSYLHNKDKGRLARVCREWASLLHDPCLWDHVSFSELPSGCLPSAIHPFADECYTCYKVRVSQFSDYLKSVKPVLRFLEFKFDFSDMKEHYLEMVKRLLARCACRDLRVAHLYWKETPREPLWLESERMTRCEEVVQRHRLRQRLFVNFFDHFTSLAPRLSTLVLPFDWSENSISSLARLKNLKNLVLEKYFVFQHLRQEALERLLVSLPHLQRLLLEVWTPSGHGLVLYSMASKSLQYLDVSQSRGFYLQSINMPNMERFRVARHPWNGPLALAEHVNIQCLHTVLAIGAPNLTKINDHYLESDWRHNPSPMLEEVLKSVCSCRRHKTAWAM</sequence>
<gene>
    <name evidence="3" type="ORF">C0Q70_20489</name>
</gene>
<dbReference type="InterPro" id="IPR036047">
    <property type="entry name" value="F-box-like_dom_sf"/>
</dbReference>
<proteinExistence type="predicted"/>
<feature type="domain" description="F-box" evidence="2">
    <location>
        <begin position="80"/>
        <end position="126"/>
    </location>
</feature>
<keyword evidence="4" id="KW-1185">Reference proteome</keyword>
<feature type="region of interest" description="Disordered" evidence="1">
    <location>
        <begin position="1"/>
        <end position="39"/>
    </location>
</feature>
<dbReference type="InterPro" id="IPR001810">
    <property type="entry name" value="F-box_dom"/>
</dbReference>
<evidence type="ECO:0000313" key="3">
    <source>
        <dbReference type="EMBL" id="PVD19995.1"/>
    </source>
</evidence>
<dbReference type="OrthoDB" id="10024886at2759"/>
<dbReference type="PANTHER" id="PTHR16008">
    <property type="entry name" value="F-BOX ONLY PROTEIN 4"/>
    <property type="match status" value="1"/>
</dbReference>
<accession>A0A2T7NFR3</accession>
<comment type="caution">
    <text evidence="3">The sequence shown here is derived from an EMBL/GenBank/DDBJ whole genome shotgun (WGS) entry which is preliminary data.</text>
</comment>
<organism evidence="3 4">
    <name type="scientific">Pomacea canaliculata</name>
    <name type="common">Golden apple snail</name>
    <dbReference type="NCBI Taxonomy" id="400727"/>
    <lineage>
        <taxon>Eukaryota</taxon>
        <taxon>Metazoa</taxon>
        <taxon>Spiralia</taxon>
        <taxon>Lophotrochozoa</taxon>
        <taxon>Mollusca</taxon>
        <taxon>Gastropoda</taxon>
        <taxon>Caenogastropoda</taxon>
        <taxon>Architaenioglossa</taxon>
        <taxon>Ampullarioidea</taxon>
        <taxon>Ampullariidae</taxon>
        <taxon>Pomacea</taxon>
    </lineage>
</organism>
<dbReference type="AlphaFoldDB" id="A0A2T7NFR3"/>
<dbReference type="Gene3D" id="1.20.1280.50">
    <property type="match status" value="1"/>
</dbReference>
<evidence type="ECO:0000313" key="4">
    <source>
        <dbReference type="Proteomes" id="UP000245119"/>
    </source>
</evidence>
<dbReference type="PANTHER" id="PTHR16008:SF6">
    <property type="entry name" value="SI:DKEY-12E7.1"/>
    <property type="match status" value="1"/>
</dbReference>
<reference evidence="3 4" key="1">
    <citation type="submission" date="2018-04" db="EMBL/GenBank/DDBJ databases">
        <title>The genome of golden apple snail Pomacea canaliculata provides insight into stress tolerance and invasive adaptation.</title>
        <authorList>
            <person name="Liu C."/>
            <person name="Liu B."/>
            <person name="Ren Y."/>
            <person name="Zhang Y."/>
            <person name="Wang H."/>
            <person name="Li S."/>
            <person name="Jiang F."/>
            <person name="Yin L."/>
            <person name="Zhang G."/>
            <person name="Qian W."/>
            <person name="Fan W."/>
        </authorList>
    </citation>
    <scope>NUCLEOTIDE SEQUENCE [LARGE SCALE GENOMIC DNA]</scope>
    <source>
        <strain evidence="3">SZHN2017</strain>
        <tissue evidence="3">Muscle</tissue>
    </source>
</reference>
<evidence type="ECO:0000259" key="2">
    <source>
        <dbReference type="PROSITE" id="PS50181"/>
    </source>
</evidence>
<dbReference type="SUPFAM" id="SSF81383">
    <property type="entry name" value="F-box domain"/>
    <property type="match status" value="1"/>
</dbReference>
<dbReference type="GO" id="GO:0000209">
    <property type="term" value="P:protein polyubiquitination"/>
    <property type="evidence" value="ECO:0007669"/>
    <property type="project" value="TreeGrafter"/>
</dbReference>